<protein>
    <submittedName>
        <fullName evidence="1">Uncharacterized protein</fullName>
    </submittedName>
</protein>
<dbReference type="Proteomes" id="UP001064048">
    <property type="component" value="Chromosome Z"/>
</dbReference>
<evidence type="ECO:0000313" key="2">
    <source>
        <dbReference type="Proteomes" id="UP001064048"/>
    </source>
</evidence>
<accession>A0ACC0K3L0</accession>
<dbReference type="EMBL" id="CM046131">
    <property type="protein sequence ID" value="KAI8430964.1"/>
    <property type="molecule type" value="Genomic_DNA"/>
</dbReference>
<reference evidence="1 2" key="1">
    <citation type="journal article" date="2022" name="Genome Biol. Evol.">
        <title>The Spruce Budworm Genome: Reconstructing the Evolutionary History of Antifreeze Proteins.</title>
        <authorList>
            <person name="Beliveau C."/>
            <person name="Gagne P."/>
            <person name="Picq S."/>
            <person name="Vernygora O."/>
            <person name="Keeling C.I."/>
            <person name="Pinkney K."/>
            <person name="Doucet D."/>
            <person name="Wen F."/>
            <person name="Johnston J.S."/>
            <person name="Maaroufi H."/>
            <person name="Boyle B."/>
            <person name="Laroche J."/>
            <person name="Dewar K."/>
            <person name="Juretic N."/>
            <person name="Blackburn G."/>
            <person name="Nisole A."/>
            <person name="Brunet B."/>
            <person name="Brandao M."/>
            <person name="Lumley L."/>
            <person name="Duan J."/>
            <person name="Quan G."/>
            <person name="Lucarotti C.J."/>
            <person name="Roe A.D."/>
            <person name="Sperling F.A.H."/>
            <person name="Levesque R.C."/>
            <person name="Cusson M."/>
        </authorList>
    </citation>
    <scope>NUCLEOTIDE SEQUENCE [LARGE SCALE GENOMIC DNA]</scope>
    <source>
        <strain evidence="1">Glfc:IPQL:Cfum</strain>
    </source>
</reference>
<comment type="caution">
    <text evidence="1">The sequence shown here is derived from an EMBL/GenBank/DDBJ whole genome shotgun (WGS) entry which is preliminary data.</text>
</comment>
<evidence type="ECO:0000313" key="1">
    <source>
        <dbReference type="EMBL" id="KAI8430964.1"/>
    </source>
</evidence>
<organism evidence="1 2">
    <name type="scientific">Choristoneura fumiferana</name>
    <name type="common">Spruce budworm moth</name>
    <name type="synonym">Archips fumiferana</name>
    <dbReference type="NCBI Taxonomy" id="7141"/>
    <lineage>
        <taxon>Eukaryota</taxon>
        <taxon>Metazoa</taxon>
        <taxon>Ecdysozoa</taxon>
        <taxon>Arthropoda</taxon>
        <taxon>Hexapoda</taxon>
        <taxon>Insecta</taxon>
        <taxon>Pterygota</taxon>
        <taxon>Neoptera</taxon>
        <taxon>Endopterygota</taxon>
        <taxon>Lepidoptera</taxon>
        <taxon>Glossata</taxon>
        <taxon>Ditrysia</taxon>
        <taxon>Tortricoidea</taxon>
        <taxon>Tortricidae</taxon>
        <taxon>Tortricinae</taxon>
        <taxon>Choristoneura</taxon>
    </lineage>
</organism>
<gene>
    <name evidence="1" type="ORF">MSG28_001064</name>
</gene>
<proteinExistence type="predicted"/>
<sequence>MIREMFVSSDEDDIESQCDVDPERAGLTRPNRDMHNRCCGGKAWCIKDICGIICAVLTWMLILYAEFVVMMVMLLPGLSTYPLYSYVNIFLFQSFAFLAFASHLRTMFTDPGAVPKGNATKKIIKQMSFREGQVIFKCTKCCSIKPERAHHCSVCQRCIRKMDHHCPWWRDCSTYSPPATVVLLLFLIAEALLFAIFTVVMLGTQLHAIWNDETMIVYVFYLLAIVMPSLSRPYDPEDDGLKSVLPSSGEFEAFYPREAHGIPNGSSRPAHGHGSFYKHRNPALVDMRFVVSLALIASSDAFFLKWGSDTTRQPSSQKWVQQMSPNMSPAYRYQYYSPYEPRKVYQMAPQQYQPEIAMPQSMAPIPISVPAGASLTPVSLQHVQLVPCMCPVAPEEAEKLQEQVGPGPYLAQTYAPQSYPVPQQMTVSAADNTKTSTKQFTRQHYVLSGVALQEKINQLYLSYMPMDLNSAYHRQKKQSITKLNSVLTQTNRQNLQEANFDEVLLCGLTLIYYFGMRLKLSRLTSKYFHWSGKRQFLKAENVFQKAMDMLLPERSEATIKIMLLFFTNVALWPYESFVLQILEVVLYFTRSEMIVFNLMLTDIHYELFNDVKTARHRMRVLYELLQSDNLVLEKHKLLPFITRLLDFFANSIIKGENRLSAYKYLRKGFEVCLRRIFERAPNQHRLTIITTMLNWFSMVSMNDDDILEFSSLLDYAAELYKVGLYSESFREGLFDYVLSYLVGSTNALYSLVGCRLLQRFLDRQLNAPYLLSPTLYYEFSQVHLKIGDYDSSDKAFMRRHREKLHEYFIQAVMRHCENCVNLKALFAVVCCMILEVPCGLTAAAAACMMMTMQDFALNGENLSATCRYRMHAIVISVMSLICWVHKAPVLYQYVNQIIARRAKEAPQLNPPLVQNYNLGHHHVTWNKPTLFFEDWELRYGLWKHFQNTQVLLFCMAVFLAGLLSEVEGRKKKVVIHVPYKVKKIKHVHTVYKTIHHHHTHHEHEPIISPSEEHEHFHHNIMHIHDDPGAGQHSQPVPGIGIPEFLPDVPLDPLDVPGIPHDVPVIPNRHIIPLFRRNLVKVFDSLPGGIPSVASNAVGGGGGYQVTEEGEEEDDTFTAIDGLQQSYPATFAYVRGAASEPVSNDLFSSIAPVQSANHNPFAESPVPTAFSGNDFTSPAQAQFSSLAPTQHVIPSAQSTPEFPVTFQAAQTGFDDPANSFTGADAGSTALAPQDRPTANDVVSYSRVAGVQQAITTGGVETVVY</sequence>
<keyword evidence="2" id="KW-1185">Reference proteome</keyword>
<name>A0ACC0K3L0_CHOFU</name>